<name>A0A7N2MJW7_QUELO</name>
<accession>A0A7N2MJW7</accession>
<keyword evidence="1" id="KW-1133">Transmembrane helix</keyword>
<organism evidence="2 3">
    <name type="scientific">Quercus lobata</name>
    <name type="common">Valley oak</name>
    <dbReference type="NCBI Taxonomy" id="97700"/>
    <lineage>
        <taxon>Eukaryota</taxon>
        <taxon>Viridiplantae</taxon>
        <taxon>Streptophyta</taxon>
        <taxon>Embryophyta</taxon>
        <taxon>Tracheophyta</taxon>
        <taxon>Spermatophyta</taxon>
        <taxon>Magnoliopsida</taxon>
        <taxon>eudicotyledons</taxon>
        <taxon>Gunneridae</taxon>
        <taxon>Pentapetalae</taxon>
        <taxon>rosids</taxon>
        <taxon>fabids</taxon>
        <taxon>Fagales</taxon>
        <taxon>Fagaceae</taxon>
        <taxon>Quercus</taxon>
    </lineage>
</organism>
<dbReference type="EnsemblPlants" id="QL09p046950:mrna">
    <property type="protein sequence ID" value="QL09p046950:mrna"/>
    <property type="gene ID" value="QL09p046950"/>
</dbReference>
<keyword evidence="1" id="KW-0812">Transmembrane</keyword>
<feature type="transmembrane region" description="Helical" evidence="1">
    <location>
        <begin position="45"/>
        <end position="66"/>
    </location>
</feature>
<dbReference type="InParanoid" id="A0A7N2MJW7"/>
<dbReference type="Gramene" id="QL09p046950:mrna">
    <property type="protein sequence ID" value="QL09p046950:mrna"/>
    <property type="gene ID" value="QL09p046950"/>
</dbReference>
<keyword evidence="1" id="KW-0472">Membrane</keyword>
<evidence type="ECO:0000313" key="2">
    <source>
        <dbReference type="EnsemblPlants" id="QL09p046950:mrna"/>
    </source>
</evidence>
<evidence type="ECO:0000313" key="3">
    <source>
        <dbReference type="Proteomes" id="UP000594261"/>
    </source>
</evidence>
<feature type="transmembrane region" description="Helical" evidence="1">
    <location>
        <begin position="21"/>
        <end position="39"/>
    </location>
</feature>
<reference evidence="2 3" key="1">
    <citation type="journal article" date="2016" name="G3 (Bethesda)">
        <title>First Draft Assembly and Annotation of the Genome of a California Endemic Oak Quercus lobata Nee (Fagaceae).</title>
        <authorList>
            <person name="Sork V.L."/>
            <person name="Fitz-Gibbon S.T."/>
            <person name="Puiu D."/>
            <person name="Crepeau M."/>
            <person name="Gugger P.F."/>
            <person name="Sherman R."/>
            <person name="Stevens K."/>
            <person name="Langley C.H."/>
            <person name="Pellegrini M."/>
            <person name="Salzberg S.L."/>
        </authorList>
    </citation>
    <scope>NUCLEOTIDE SEQUENCE [LARGE SCALE GENOMIC DNA]</scope>
    <source>
        <strain evidence="2 3">cv. SW786</strain>
    </source>
</reference>
<dbReference type="EMBL" id="LRBV02000009">
    <property type="status" value="NOT_ANNOTATED_CDS"/>
    <property type="molecule type" value="Genomic_DNA"/>
</dbReference>
<keyword evidence="3" id="KW-1185">Reference proteome</keyword>
<proteinExistence type="predicted"/>
<reference evidence="2" key="2">
    <citation type="submission" date="2021-01" db="UniProtKB">
        <authorList>
            <consortium name="EnsemblPlants"/>
        </authorList>
    </citation>
    <scope>IDENTIFICATION</scope>
</reference>
<dbReference type="AlphaFoldDB" id="A0A7N2MJW7"/>
<evidence type="ECO:0000256" key="1">
    <source>
        <dbReference type="SAM" id="Phobius"/>
    </source>
</evidence>
<protein>
    <submittedName>
        <fullName evidence="2">Uncharacterized protein</fullName>
    </submittedName>
</protein>
<dbReference type="Proteomes" id="UP000594261">
    <property type="component" value="Chromosome 9"/>
</dbReference>
<sequence>MPEPPAELVAWVRGAAKVKRLALPVGILVGMLPLLLSLEHLLLEMMLLILLFSGWLLQLLCANAMLPLQIGKD</sequence>